<keyword evidence="3" id="KW-1185">Reference proteome</keyword>
<comment type="caution">
    <text evidence="2">The sequence shown here is derived from an EMBL/GenBank/DDBJ whole genome shotgun (WGS) entry which is preliminary data.</text>
</comment>
<gene>
    <name evidence="2" type="ORF">GCM10010357_67360</name>
</gene>
<feature type="compositionally biased region" description="Polar residues" evidence="1">
    <location>
        <begin position="43"/>
        <end position="54"/>
    </location>
</feature>
<proteinExistence type="predicted"/>
<protein>
    <submittedName>
        <fullName evidence="2">Uncharacterized protein</fullName>
    </submittedName>
</protein>
<accession>A0ABN0Z7J8</accession>
<organism evidence="2 3">
    <name type="scientific">Streptomyces luteireticuli</name>
    <dbReference type="NCBI Taxonomy" id="173858"/>
    <lineage>
        <taxon>Bacteria</taxon>
        <taxon>Bacillati</taxon>
        <taxon>Actinomycetota</taxon>
        <taxon>Actinomycetes</taxon>
        <taxon>Kitasatosporales</taxon>
        <taxon>Streptomycetaceae</taxon>
        <taxon>Streptomyces</taxon>
    </lineage>
</organism>
<evidence type="ECO:0000313" key="3">
    <source>
        <dbReference type="Proteomes" id="UP001500879"/>
    </source>
</evidence>
<reference evidence="2 3" key="1">
    <citation type="journal article" date="2019" name="Int. J. Syst. Evol. Microbiol.">
        <title>The Global Catalogue of Microorganisms (GCM) 10K type strain sequencing project: providing services to taxonomists for standard genome sequencing and annotation.</title>
        <authorList>
            <consortium name="The Broad Institute Genomics Platform"/>
            <consortium name="The Broad Institute Genome Sequencing Center for Infectious Disease"/>
            <person name="Wu L."/>
            <person name="Ma J."/>
        </authorList>
    </citation>
    <scope>NUCLEOTIDE SEQUENCE [LARGE SCALE GENOMIC DNA]</scope>
    <source>
        <strain evidence="2 3">JCM 4788</strain>
    </source>
</reference>
<evidence type="ECO:0000256" key="1">
    <source>
        <dbReference type="SAM" id="MobiDB-lite"/>
    </source>
</evidence>
<sequence>MRSGPSGAEAVAVRGPGPAAWAVSAVTRGPQFVLLVRRERNRSGISRTSSTTLPSPEMEGKHDKSQGPRHAARARGTKG</sequence>
<name>A0ABN0Z7J8_9ACTN</name>
<dbReference type="Proteomes" id="UP001500879">
    <property type="component" value="Unassembled WGS sequence"/>
</dbReference>
<feature type="compositionally biased region" description="Basic residues" evidence="1">
    <location>
        <begin position="70"/>
        <end position="79"/>
    </location>
</feature>
<feature type="region of interest" description="Disordered" evidence="1">
    <location>
        <begin position="38"/>
        <end position="79"/>
    </location>
</feature>
<evidence type="ECO:0000313" key="2">
    <source>
        <dbReference type="EMBL" id="GAA0436439.1"/>
    </source>
</evidence>
<dbReference type="EMBL" id="BAAABX010000086">
    <property type="protein sequence ID" value="GAA0436439.1"/>
    <property type="molecule type" value="Genomic_DNA"/>
</dbReference>